<protein>
    <submittedName>
        <fullName evidence="2">Uncharacterized protein</fullName>
    </submittedName>
</protein>
<gene>
    <name evidence="2" type="ordered locus">AS9A_2048</name>
</gene>
<evidence type="ECO:0000313" key="2">
    <source>
        <dbReference type="EMBL" id="AEF40497.1"/>
    </source>
</evidence>
<dbReference type="EMBL" id="CP002786">
    <property type="protein sequence ID" value="AEF40497.1"/>
    <property type="molecule type" value="Genomic_DNA"/>
</dbReference>
<dbReference type="KEGG" id="asd:AS9A_2048"/>
<keyword evidence="1" id="KW-0472">Membrane</keyword>
<reference evidence="2 3" key="1">
    <citation type="journal article" date="2011" name="J. Bacteriol.">
        <title>Complete genome sequence of Amycolicicoccus subflavus DQS3-9A1T, an actinomycete isolated from crude oil-polluted soil.</title>
        <authorList>
            <person name="Cai M."/>
            <person name="Chen W.M."/>
            <person name="Nie Y."/>
            <person name="Chi C.Q."/>
            <person name="Wang Y.N."/>
            <person name="Tang Y.Q."/>
            <person name="Li G.Y."/>
            <person name="Wu X.L."/>
        </authorList>
    </citation>
    <scope>NUCLEOTIDE SEQUENCE [LARGE SCALE GENOMIC DNA]</scope>
    <source>
        <strain evidence="3">DSM 45089 / DQS3-9A1</strain>
    </source>
</reference>
<feature type="transmembrane region" description="Helical" evidence="1">
    <location>
        <begin position="12"/>
        <end position="30"/>
    </location>
</feature>
<dbReference type="AlphaFoldDB" id="F6EP31"/>
<organism evidence="2 3">
    <name type="scientific">Hoyosella subflava (strain DSM 45089 / JCM 17490 / NBRC 109087 / DQS3-9A1)</name>
    <name type="common">Amycolicicoccus subflavus</name>
    <dbReference type="NCBI Taxonomy" id="443218"/>
    <lineage>
        <taxon>Bacteria</taxon>
        <taxon>Bacillati</taxon>
        <taxon>Actinomycetota</taxon>
        <taxon>Actinomycetes</taxon>
        <taxon>Mycobacteriales</taxon>
        <taxon>Hoyosellaceae</taxon>
        <taxon>Hoyosella</taxon>
    </lineage>
</organism>
<accession>F6EP31</accession>
<proteinExistence type="predicted"/>
<dbReference type="Proteomes" id="UP000009235">
    <property type="component" value="Chromosome"/>
</dbReference>
<evidence type="ECO:0000256" key="1">
    <source>
        <dbReference type="SAM" id="Phobius"/>
    </source>
</evidence>
<evidence type="ECO:0000313" key="3">
    <source>
        <dbReference type="Proteomes" id="UP000009235"/>
    </source>
</evidence>
<keyword evidence="1" id="KW-1133">Transmembrane helix</keyword>
<sequence length="74" mass="7337">MSAASKNSATNVAVWMLLVSGVALAALVAVADLLLFAMVIGGSVGAAVGILAAVYYTGDEDGPFGDTDEYGLAN</sequence>
<name>F6EP31_HOYSD</name>
<dbReference type="RefSeq" id="WP_013806846.1">
    <property type="nucleotide sequence ID" value="NC_015564.1"/>
</dbReference>
<keyword evidence="1" id="KW-0812">Transmembrane</keyword>
<dbReference type="STRING" id="443218.AS9A_2048"/>
<feature type="transmembrane region" description="Helical" evidence="1">
    <location>
        <begin position="36"/>
        <end position="56"/>
    </location>
</feature>
<keyword evidence="3" id="KW-1185">Reference proteome</keyword>
<dbReference type="HOGENOM" id="CLU_2679572_0_0_11"/>